<name>A0A7X5SBJ4_XANPE</name>
<protein>
    <recommendedName>
        <fullName evidence="3">TonB-dependent receptor</fullName>
    </recommendedName>
</protein>
<evidence type="ECO:0000313" key="1">
    <source>
        <dbReference type="EMBL" id="NEL79835.1"/>
    </source>
</evidence>
<dbReference type="AlphaFoldDB" id="A0A7X5SBJ4"/>
<evidence type="ECO:0008006" key="3">
    <source>
        <dbReference type="Google" id="ProtNLM"/>
    </source>
</evidence>
<proteinExistence type="predicted"/>
<feature type="non-terminal residue" evidence="1">
    <location>
        <position position="165"/>
    </location>
</feature>
<gene>
    <name evidence="1" type="ORF">G3W61_26790</name>
</gene>
<feature type="non-terminal residue" evidence="1">
    <location>
        <position position="1"/>
    </location>
</feature>
<dbReference type="EMBL" id="JAAGYU010001000">
    <property type="protein sequence ID" value="NEL79835.1"/>
    <property type="molecule type" value="Genomic_DNA"/>
</dbReference>
<reference evidence="1 2" key="1">
    <citation type="submission" date="2019-11" db="EMBL/GenBank/DDBJ databases">
        <title>Genome-resolved metagenomics to study the prevalence of co-infection and intraspecific heterogeneity among plant pathogen metapopulations.</title>
        <authorList>
            <person name="Newberry E."/>
            <person name="Bhandari R."/>
            <person name="Kemble J."/>
            <person name="Sikora E."/>
            <person name="Potnis N."/>
        </authorList>
    </citation>
    <scope>NUCLEOTIDE SEQUENCE [LARGE SCALE GENOMIC DNA]</scope>
    <source>
        <strain evidence="1">Xp_Tom_Tuscaloosa_18b</strain>
    </source>
</reference>
<organism evidence="1 2">
    <name type="scientific">Xanthomonas perforans</name>
    <dbReference type="NCBI Taxonomy" id="442694"/>
    <lineage>
        <taxon>Bacteria</taxon>
        <taxon>Pseudomonadati</taxon>
        <taxon>Pseudomonadota</taxon>
        <taxon>Gammaproteobacteria</taxon>
        <taxon>Lysobacterales</taxon>
        <taxon>Lysobacteraceae</taxon>
        <taxon>Xanthomonas</taxon>
    </lineage>
</organism>
<evidence type="ECO:0000313" key="2">
    <source>
        <dbReference type="Proteomes" id="UP000471082"/>
    </source>
</evidence>
<accession>A0A7X5SBJ4</accession>
<sequence length="165" mass="18086">LLLSADKPYTQESGWGLTAAYTFSRARGNRGNDDRYGFDAATIADYPFLDLNAVPRHRLVLTGIYDLFWGISGSAKLTLATVPPRNEAISYDQYGGPSSDNIRVVSVDAPGGKFIAGGDIFGTRQLDLSLSKDMHITDAVTVQVRGDLINALNFRNYDQYSIDWG</sequence>
<dbReference type="Proteomes" id="UP000471082">
    <property type="component" value="Unassembled WGS sequence"/>
</dbReference>
<dbReference type="SUPFAM" id="SSF56935">
    <property type="entry name" value="Porins"/>
    <property type="match status" value="1"/>
</dbReference>
<comment type="caution">
    <text evidence="1">The sequence shown here is derived from an EMBL/GenBank/DDBJ whole genome shotgun (WGS) entry which is preliminary data.</text>
</comment>